<dbReference type="EMBL" id="RQFP01000001">
    <property type="protein sequence ID" value="TGK96931.1"/>
    <property type="molecule type" value="Genomic_DNA"/>
</dbReference>
<organism evidence="1 2">
    <name type="scientific">Leptospira brenneri</name>
    <dbReference type="NCBI Taxonomy" id="2023182"/>
    <lineage>
        <taxon>Bacteria</taxon>
        <taxon>Pseudomonadati</taxon>
        <taxon>Spirochaetota</taxon>
        <taxon>Spirochaetia</taxon>
        <taxon>Leptospirales</taxon>
        <taxon>Leptospiraceae</taxon>
        <taxon>Leptospira</taxon>
    </lineage>
</organism>
<name>A0A5F1ZDT7_9LEPT</name>
<evidence type="ECO:0000313" key="1">
    <source>
        <dbReference type="EMBL" id="TGK96931.1"/>
    </source>
</evidence>
<protein>
    <recommendedName>
        <fullName evidence="3">Lipoprotein</fullName>
    </recommendedName>
</protein>
<dbReference type="Proteomes" id="UP000297891">
    <property type="component" value="Unassembled WGS sequence"/>
</dbReference>
<keyword evidence="2" id="KW-1185">Reference proteome</keyword>
<reference evidence="1" key="1">
    <citation type="journal article" date="2019" name="PLoS Negl. Trop. Dis.">
        <title>Revisiting the worldwide diversity of Leptospira species in the environment.</title>
        <authorList>
            <person name="Vincent A.T."/>
            <person name="Schiettekatte O."/>
            <person name="Bourhy P."/>
            <person name="Veyrier F.J."/>
            <person name="Picardeau M."/>
        </authorList>
    </citation>
    <scope>NUCLEOTIDE SEQUENCE [LARGE SCALE GENOMIC DNA]</scope>
    <source>
        <strain evidence="1">201800277</strain>
    </source>
</reference>
<dbReference type="RefSeq" id="WP_135676822.1">
    <property type="nucleotide sequence ID" value="NZ_RQFP01000001.1"/>
</dbReference>
<accession>A0A5F1ZDT7</accession>
<proteinExistence type="predicted"/>
<dbReference type="AlphaFoldDB" id="A0A5F1ZDT7"/>
<dbReference type="PROSITE" id="PS51257">
    <property type="entry name" value="PROKAR_LIPOPROTEIN"/>
    <property type="match status" value="1"/>
</dbReference>
<sequence>MKAYRKTIGFLSLALVFSLFVTTVCSVGFLSCPKVVSSEKEISSNDSESFPCHEPATEEPECQCSELGLEKNLDIFSSTVSTTPQKSDLLFYLSFFSPASPSLVYEKNQVSYYKDTSEIYSDSIRLLI</sequence>
<evidence type="ECO:0000313" key="2">
    <source>
        <dbReference type="Proteomes" id="UP000297891"/>
    </source>
</evidence>
<gene>
    <name evidence="1" type="ORF">EHQ30_10175</name>
</gene>
<evidence type="ECO:0008006" key="3">
    <source>
        <dbReference type="Google" id="ProtNLM"/>
    </source>
</evidence>
<comment type="caution">
    <text evidence="1">The sequence shown here is derived from an EMBL/GenBank/DDBJ whole genome shotgun (WGS) entry which is preliminary data.</text>
</comment>